<protein>
    <recommendedName>
        <fullName evidence="4">ABC transporter domain-containing protein</fullName>
    </recommendedName>
</protein>
<dbReference type="InterPro" id="IPR050763">
    <property type="entry name" value="ABC_transporter_ATP-binding"/>
</dbReference>
<dbReference type="InterPro" id="IPR003593">
    <property type="entry name" value="AAA+_ATPase"/>
</dbReference>
<dbReference type="AlphaFoldDB" id="A0A1F5H2L3"/>
<dbReference type="Pfam" id="PF00005">
    <property type="entry name" value="ABC_tran"/>
    <property type="match status" value="1"/>
</dbReference>
<accession>A0A1F5H2L3</accession>
<evidence type="ECO:0000256" key="3">
    <source>
        <dbReference type="ARBA" id="ARBA00022840"/>
    </source>
</evidence>
<dbReference type="Gene3D" id="3.40.50.300">
    <property type="entry name" value="P-loop containing nucleotide triphosphate hydrolases"/>
    <property type="match status" value="1"/>
</dbReference>
<dbReference type="EMBL" id="MFBT01000037">
    <property type="protein sequence ID" value="OGD98400.1"/>
    <property type="molecule type" value="Genomic_DNA"/>
</dbReference>
<evidence type="ECO:0000313" key="6">
    <source>
        <dbReference type="Proteomes" id="UP000177039"/>
    </source>
</evidence>
<dbReference type="PANTHER" id="PTHR42711">
    <property type="entry name" value="ABC TRANSPORTER ATP-BINDING PROTEIN"/>
    <property type="match status" value="1"/>
</dbReference>
<name>A0A1F5H2L3_9BACT</name>
<dbReference type="SUPFAM" id="SSF52540">
    <property type="entry name" value="P-loop containing nucleoside triphosphate hydrolases"/>
    <property type="match status" value="1"/>
</dbReference>
<sequence length="269" mass="30420">MSKNNVPVLEVKNLVKKFKNFVAVDNISFSIEEGEILGFLGPNGAGKSTTINCFLGVIKPDGGEIKIFGKGLIKNRSEIMQKVNYCSAEYHMPWNLSVYESLLVYSTLYQVGSAKKRILELLELFDVSDLRNKRIRELSFGQRARVSIAKSLLNHPRLLLLDEPMASMDPDVVDRGIRLIKKIQKEEKISILYTSHNMWEIEQVADKVVFINHGKVIAQGTPLELTQQELKLEAKEPNLREVFIHLSRRSLKEGIEGKGNPSTSLRVKS</sequence>
<dbReference type="PROSITE" id="PS50893">
    <property type="entry name" value="ABC_TRANSPORTER_2"/>
    <property type="match status" value="1"/>
</dbReference>
<proteinExistence type="predicted"/>
<comment type="caution">
    <text evidence="5">The sequence shown here is derived from an EMBL/GenBank/DDBJ whole genome shotgun (WGS) entry which is preliminary data.</text>
</comment>
<evidence type="ECO:0000259" key="4">
    <source>
        <dbReference type="PROSITE" id="PS50893"/>
    </source>
</evidence>
<dbReference type="InterPro" id="IPR003439">
    <property type="entry name" value="ABC_transporter-like_ATP-bd"/>
</dbReference>
<keyword evidence="2" id="KW-0547">Nucleotide-binding</keyword>
<reference evidence="5 6" key="1">
    <citation type="journal article" date="2016" name="Nat. Commun.">
        <title>Thousands of microbial genomes shed light on interconnected biogeochemical processes in an aquifer system.</title>
        <authorList>
            <person name="Anantharaman K."/>
            <person name="Brown C.T."/>
            <person name="Hug L.A."/>
            <person name="Sharon I."/>
            <person name="Castelle C.J."/>
            <person name="Probst A.J."/>
            <person name="Thomas B.C."/>
            <person name="Singh A."/>
            <person name="Wilkins M.J."/>
            <person name="Karaoz U."/>
            <person name="Brodie E.L."/>
            <person name="Williams K.H."/>
            <person name="Hubbard S.S."/>
            <person name="Banfield J.F."/>
        </authorList>
    </citation>
    <scope>NUCLEOTIDE SEQUENCE [LARGE SCALE GENOMIC DNA]</scope>
</reference>
<feature type="domain" description="ABC transporter" evidence="4">
    <location>
        <begin position="9"/>
        <end position="238"/>
    </location>
</feature>
<dbReference type="InterPro" id="IPR017871">
    <property type="entry name" value="ABC_transporter-like_CS"/>
</dbReference>
<organism evidence="5 6">
    <name type="scientific">Candidatus Curtissbacteria bacterium RIFCSPLOWO2_01_FULL_42_50</name>
    <dbReference type="NCBI Taxonomy" id="1797730"/>
    <lineage>
        <taxon>Bacteria</taxon>
        <taxon>Candidatus Curtissiibacteriota</taxon>
    </lineage>
</organism>
<dbReference type="PROSITE" id="PS00211">
    <property type="entry name" value="ABC_TRANSPORTER_1"/>
    <property type="match status" value="1"/>
</dbReference>
<gene>
    <name evidence="5" type="ORF">A3B54_03620</name>
</gene>
<dbReference type="GO" id="GO:0005524">
    <property type="term" value="F:ATP binding"/>
    <property type="evidence" value="ECO:0007669"/>
    <property type="project" value="UniProtKB-KW"/>
</dbReference>
<keyword evidence="3" id="KW-0067">ATP-binding</keyword>
<dbReference type="PANTHER" id="PTHR42711:SF13">
    <property type="entry name" value="ABC TRANSPORTER, ATP-BINDING PROTEIN"/>
    <property type="match status" value="1"/>
</dbReference>
<dbReference type="InterPro" id="IPR027417">
    <property type="entry name" value="P-loop_NTPase"/>
</dbReference>
<evidence type="ECO:0000313" key="5">
    <source>
        <dbReference type="EMBL" id="OGD98400.1"/>
    </source>
</evidence>
<dbReference type="Proteomes" id="UP000177039">
    <property type="component" value="Unassembled WGS sequence"/>
</dbReference>
<evidence type="ECO:0000256" key="1">
    <source>
        <dbReference type="ARBA" id="ARBA00022448"/>
    </source>
</evidence>
<dbReference type="SMART" id="SM00382">
    <property type="entry name" value="AAA"/>
    <property type="match status" value="1"/>
</dbReference>
<dbReference type="GO" id="GO:0016887">
    <property type="term" value="F:ATP hydrolysis activity"/>
    <property type="evidence" value="ECO:0007669"/>
    <property type="project" value="InterPro"/>
</dbReference>
<evidence type="ECO:0000256" key="2">
    <source>
        <dbReference type="ARBA" id="ARBA00022741"/>
    </source>
</evidence>
<keyword evidence="1" id="KW-0813">Transport</keyword>